<accession>A0A645IQV6</accession>
<evidence type="ECO:0000313" key="1">
    <source>
        <dbReference type="EMBL" id="MPN53748.1"/>
    </source>
</evidence>
<reference evidence="1" key="1">
    <citation type="submission" date="2019-08" db="EMBL/GenBank/DDBJ databases">
        <authorList>
            <person name="Kucharzyk K."/>
            <person name="Murdoch R.W."/>
            <person name="Higgins S."/>
            <person name="Loffler F."/>
        </authorList>
    </citation>
    <scope>NUCLEOTIDE SEQUENCE</scope>
</reference>
<comment type="caution">
    <text evidence="1">The sequence shown here is derived from an EMBL/GenBank/DDBJ whole genome shotgun (WGS) entry which is preliminary data.</text>
</comment>
<name>A0A645IQV6_9ZZZZ</name>
<gene>
    <name evidence="1" type="ORF">SDC9_201414</name>
</gene>
<organism evidence="1">
    <name type="scientific">bioreactor metagenome</name>
    <dbReference type="NCBI Taxonomy" id="1076179"/>
    <lineage>
        <taxon>unclassified sequences</taxon>
        <taxon>metagenomes</taxon>
        <taxon>ecological metagenomes</taxon>
    </lineage>
</organism>
<dbReference type="AlphaFoldDB" id="A0A645IQV6"/>
<proteinExistence type="predicted"/>
<dbReference type="EMBL" id="VSSQ01121211">
    <property type="protein sequence ID" value="MPN53748.1"/>
    <property type="molecule type" value="Genomic_DNA"/>
</dbReference>
<sequence>MRQREIAGADVRLHLRQILAKAAAHQHFPNERRRHVQNRVAGGVQNQPRVPLQHQADVKLPVGLADGVAPAGLGLPHHQNRVFGIPHSRPFPSPSGETPPRFHSNRARRHDAVIPQISPKIQREICRPRLDGPALPCYTVPRPKRSALAL</sequence>
<protein>
    <submittedName>
        <fullName evidence="1">Uncharacterized protein</fullName>
    </submittedName>
</protein>